<dbReference type="GO" id="GO:0008289">
    <property type="term" value="F:lipid binding"/>
    <property type="evidence" value="ECO:0007669"/>
    <property type="project" value="UniProtKB-KW"/>
</dbReference>
<dbReference type="Proteomes" id="UP000242329">
    <property type="component" value="Unassembled WGS sequence"/>
</dbReference>
<keyword evidence="4" id="KW-1185">Reference proteome</keyword>
<evidence type="ECO:0000256" key="2">
    <source>
        <dbReference type="ARBA" id="ARBA00023121"/>
    </source>
</evidence>
<dbReference type="AlphaFoldDB" id="A0A1M5QLX8"/>
<accession>A0A1M5QLX8</accession>
<dbReference type="InterPro" id="IPR050270">
    <property type="entry name" value="DegV_domain_contain"/>
</dbReference>
<dbReference type="RefSeq" id="WP_073093049.1">
    <property type="nucleotide sequence ID" value="NZ_FQWY01000036.1"/>
</dbReference>
<dbReference type="NCBIfam" id="TIGR00762">
    <property type="entry name" value="DegV"/>
    <property type="match status" value="1"/>
</dbReference>
<dbReference type="InterPro" id="IPR043168">
    <property type="entry name" value="DegV_C"/>
</dbReference>
<sequence length="281" mass="31425">MLEKIAILTDSACDLPRELIQKYGIKILPLKVIYGNKTYSDREDIQPEEVYSRMPEEIPTTSMPAPEEVKNILGQIREEGFSHVLALHLSSRLSGTYNTVKMIAEEIEDLKIKVFDTRTLSIGSGFIVLEAAKSIASGMSLDKVMEHVQKIQSRVKVFYVLETLDYLRKGGRIGKVASMLGQFLHIKPIISVDEEGQYFVYAKAKGRKKSIEKLVEIVEETVQNKKINLAVMHGGAKEEFAKLVVRLKNLPNIQEFICSDISPALGVHTGPGLLGVSFYEV</sequence>
<name>A0A1M5QLX8_9FIRM</name>
<dbReference type="PANTHER" id="PTHR33434:SF3">
    <property type="entry name" value="DEGV DOMAIN-CONTAINING PROTEIN YITS"/>
    <property type="match status" value="1"/>
</dbReference>
<reference evidence="4" key="1">
    <citation type="submission" date="2016-11" db="EMBL/GenBank/DDBJ databases">
        <authorList>
            <person name="Varghese N."/>
            <person name="Submissions S."/>
        </authorList>
    </citation>
    <scope>NUCLEOTIDE SEQUENCE [LARGE SCALE GENOMIC DNA]</scope>
    <source>
        <strain evidence="4">DSM 11003</strain>
    </source>
</reference>
<dbReference type="InterPro" id="IPR003797">
    <property type="entry name" value="DegV"/>
</dbReference>
<dbReference type="PROSITE" id="PS51482">
    <property type="entry name" value="DEGV"/>
    <property type="match status" value="1"/>
</dbReference>
<keyword evidence="2" id="KW-0446">Lipid-binding</keyword>
<evidence type="ECO:0000256" key="1">
    <source>
        <dbReference type="ARBA" id="ARBA00003238"/>
    </source>
</evidence>
<evidence type="ECO:0000313" key="3">
    <source>
        <dbReference type="EMBL" id="SHH14998.1"/>
    </source>
</evidence>
<organism evidence="3 4">
    <name type="scientific">Thermosyntropha lipolytica DSM 11003</name>
    <dbReference type="NCBI Taxonomy" id="1123382"/>
    <lineage>
        <taxon>Bacteria</taxon>
        <taxon>Bacillati</taxon>
        <taxon>Bacillota</taxon>
        <taxon>Clostridia</taxon>
        <taxon>Eubacteriales</taxon>
        <taxon>Syntrophomonadaceae</taxon>
        <taxon>Thermosyntropha</taxon>
    </lineage>
</organism>
<dbReference type="Gene3D" id="3.30.1180.10">
    <property type="match status" value="1"/>
</dbReference>
<dbReference type="OrthoDB" id="9781230at2"/>
<evidence type="ECO:0000313" key="4">
    <source>
        <dbReference type="Proteomes" id="UP000242329"/>
    </source>
</evidence>
<comment type="function">
    <text evidence="1">May bind long-chain fatty acids, such as palmitate, and may play a role in lipid transport or fatty acid metabolism.</text>
</comment>
<proteinExistence type="predicted"/>
<dbReference type="EMBL" id="FQWY01000036">
    <property type="protein sequence ID" value="SHH14998.1"/>
    <property type="molecule type" value="Genomic_DNA"/>
</dbReference>
<dbReference type="Gene3D" id="3.40.50.10170">
    <property type="match status" value="1"/>
</dbReference>
<dbReference type="Pfam" id="PF02645">
    <property type="entry name" value="DegV"/>
    <property type="match status" value="1"/>
</dbReference>
<protein>
    <submittedName>
        <fullName evidence="3">EDD domain protein, DegV family</fullName>
    </submittedName>
</protein>
<gene>
    <name evidence="3" type="ORF">SAMN02745221_01796</name>
</gene>
<dbReference type="STRING" id="1123382.SAMN02745221_01796"/>
<dbReference type="SUPFAM" id="SSF82549">
    <property type="entry name" value="DAK1/DegV-like"/>
    <property type="match status" value="1"/>
</dbReference>
<dbReference type="PANTHER" id="PTHR33434">
    <property type="entry name" value="DEGV DOMAIN-CONTAINING PROTEIN DR_1986-RELATED"/>
    <property type="match status" value="1"/>
</dbReference>